<protein>
    <submittedName>
        <fullName evidence="1">Uncharacterized protein</fullName>
    </submittedName>
</protein>
<dbReference type="EMBL" id="BPLQ01003118">
    <property type="protein sequence ID" value="GIX98130.1"/>
    <property type="molecule type" value="Genomic_DNA"/>
</dbReference>
<reference evidence="1 2" key="1">
    <citation type="submission" date="2021-06" db="EMBL/GenBank/DDBJ databases">
        <title>Caerostris darwini draft genome.</title>
        <authorList>
            <person name="Kono N."/>
            <person name="Arakawa K."/>
        </authorList>
    </citation>
    <scope>NUCLEOTIDE SEQUENCE [LARGE SCALE GENOMIC DNA]</scope>
</reference>
<gene>
    <name evidence="1" type="ORF">CDAR_79021</name>
</gene>
<keyword evidence="2" id="KW-1185">Reference proteome</keyword>
<sequence>MQTHNESKEGKAIYDPATVTQDFVFYWFFKNDKLNNNNMYETRAHQTLQCIVGAVWPLAKQHQISSTSWQTDLAKALVKTARLKLPVDDAFHLNE</sequence>
<evidence type="ECO:0000313" key="2">
    <source>
        <dbReference type="Proteomes" id="UP001054837"/>
    </source>
</evidence>
<name>A0AAV4PNZ9_9ARAC</name>
<evidence type="ECO:0000313" key="1">
    <source>
        <dbReference type="EMBL" id="GIX98130.1"/>
    </source>
</evidence>
<comment type="caution">
    <text evidence="1">The sequence shown here is derived from an EMBL/GenBank/DDBJ whole genome shotgun (WGS) entry which is preliminary data.</text>
</comment>
<proteinExistence type="predicted"/>
<dbReference type="Proteomes" id="UP001054837">
    <property type="component" value="Unassembled WGS sequence"/>
</dbReference>
<dbReference type="AlphaFoldDB" id="A0AAV4PNZ9"/>
<accession>A0AAV4PNZ9</accession>
<organism evidence="1 2">
    <name type="scientific">Caerostris darwini</name>
    <dbReference type="NCBI Taxonomy" id="1538125"/>
    <lineage>
        <taxon>Eukaryota</taxon>
        <taxon>Metazoa</taxon>
        <taxon>Ecdysozoa</taxon>
        <taxon>Arthropoda</taxon>
        <taxon>Chelicerata</taxon>
        <taxon>Arachnida</taxon>
        <taxon>Araneae</taxon>
        <taxon>Araneomorphae</taxon>
        <taxon>Entelegynae</taxon>
        <taxon>Araneoidea</taxon>
        <taxon>Araneidae</taxon>
        <taxon>Caerostris</taxon>
    </lineage>
</organism>